<feature type="transmembrane region" description="Helical" evidence="1">
    <location>
        <begin position="53"/>
        <end position="71"/>
    </location>
</feature>
<reference evidence="2" key="1">
    <citation type="submission" date="2023-10" db="EMBL/GenBank/DDBJ databases">
        <title>Genome assembly of Pristionchus species.</title>
        <authorList>
            <person name="Yoshida K."/>
            <person name="Sommer R.J."/>
        </authorList>
    </citation>
    <scope>NUCLEOTIDE SEQUENCE</scope>
    <source>
        <strain evidence="2">RS0144</strain>
    </source>
</reference>
<gene>
    <name evidence="2" type="ORF">PENTCL1PPCAC_8189</name>
</gene>
<keyword evidence="1" id="KW-1133">Transmembrane helix</keyword>
<dbReference type="EMBL" id="BTSX01000002">
    <property type="protein sequence ID" value="GMS86014.1"/>
    <property type="molecule type" value="Genomic_DNA"/>
</dbReference>
<evidence type="ECO:0000313" key="2">
    <source>
        <dbReference type="EMBL" id="GMS86014.1"/>
    </source>
</evidence>
<keyword evidence="1" id="KW-0472">Membrane</keyword>
<comment type="caution">
    <text evidence="2">The sequence shown here is derived from an EMBL/GenBank/DDBJ whole genome shotgun (WGS) entry which is preliminary data.</text>
</comment>
<accession>A0AAV5ST34</accession>
<dbReference type="Proteomes" id="UP001432027">
    <property type="component" value="Unassembled WGS sequence"/>
</dbReference>
<feature type="transmembrane region" description="Helical" evidence="1">
    <location>
        <begin position="20"/>
        <end position="41"/>
    </location>
</feature>
<dbReference type="AlphaFoldDB" id="A0AAV5ST34"/>
<feature type="non-terminal residue" evidence="2">
    <location>
        <position position="1"/>
    </location>
</feature>
<name>A0AAV5ST34_9BILA</name>
<organism evidence="2 3">
    <name type="scientific">Pristionchus entomophagus</name>
    <dbReference type="NCBI Taxonomy" id="358040"/>
    <lineage>
        <taxon>Eukaryota</taxon>
        <taxon>Metazoa</taxon>
        <taxon>Ecdysozoa</taxon>
        <taxon>Nematoda</taxon>
        <taxon>Chromadorea</taxon>
        <taxon>Rhabditida</taxon>
        <taxon>Rhabditina</taxon>
        <taxon>Diplogasteromorpha</taxon>
        <taxon>Diplogasteroidea</taxon>
        <taxon>Neodiplogasteridae</taxon>
        <taxon>Pristionchus</taxon>
    </lineage>
</organism>
<feature type="transmembrane region" description="Helical" evidence="1">
    <location>
        <begin position="83"/>
        <end position="102"/>
    </location>
</feature>
<keyword evidence="3" id="KW-1185">Reference proteome</keyword>
<sequence>VVNSVGVIINAYENIKSGDFMQLITGIMSMCSAVASLFLLLTSNKHNPKFQTIIMILPICCLATLSLHYFNDEYGVDPNIVRLLAVSWVVGSADCIINILIFQQ</sequence>
<protein>
    <submittedName>
        <fullName evidence="2">Uncharacterized protein</fullName>
    </submittedName>
</protein>
<keyword evidence="1" id="KW-0812">Transmembrane</keyword>
<evidence type="ECO:0000256" key="1">
    <source>
        <dbReference type="SAM" id="Phobius"/>
    </source>
</evidence>
<proteinExistence type="predicted"/>
<evidence type="ECO:0000313" key="3">
    <source>
        <dbReference type="Proteomes" id="UP001432027"/>
    </source>
</evidence>